<dbReference type="EMBL" id="JAEFBK010000007">
    <property type="protein sequence ID" value="KAG7585282.1"/>
    <property type="molecule type" value="Genomic_DNA"/>
</dbReference>
<evidence type="ECO:0000313" key="2">
    <source>
        <dbReference type="EMBL" id="KAG7585282.1"/>
    </source>
</evidence>
<reference evidence="2 3" key="1">
    <citation type="submission" date="2020-12" db="EMBL/GenBank/DDBJ databases">
        <title>Concerted genomic and epigenomic changes stabilize Arabidopsis allopolyploids.</title>
        <authorList>
            <person name="Chen Z."/>
        </authorList>
    </citation>
    <scope>NUCLEOTIDE SEQUENCE [LARGE SCALE GENOMIC DNA]</scope>
    <source>
        <strain evidence="2">Allo738</strain>
        <tissue evidence="2">Leaf</tissue>
    </source>
</reference>
<evidence type="ECO:0000256" key="1">
    <source>
        <dbReference type="SAM" id="MobiDB-lite"/>
    </source>
</evidence>
<dbReference type="Proteomes" id="UP000694240">
    <property type="component" value="Chromosome 7"/>
</dbReference>
<keyword evidence="3" id="KW-1185">Reference proteome</keyword>
<sequence>MFLIQSLISCKETSCILWTNSTCSTKLESPKLSQGVHAATANLALKTIFLSCLKCTHPAAAPLTCNFLYVVNFFQWKDRLISAPKEIEGGGRAAKAKDLFYKTNGSTQDKDNVEDTKVKEEHDHERLFL</sequence>
<dbReference type="AlphaFoldDB" id="A0A8T2BIK0"/>
<proteinExistence type="predicted"/>
<feature type="compositionally biased region" description="Basic and acidic residues" evidence="1">
    <location>
        <begin position="108"/>
        <end position="129"/>
    </location>
</feature>
<gene>
    <name evidence="2" type="ORF">ISN45_Aa02g006480</name>
</gene>
<organism evidence="2 3">
    <name type="scientific">Arabidopsis thaliana x Arabidopsis arenosa</name>
    <dbReference type="NCBI Taxonomy" id="1240361"/>
    <lineage>
        <taxon>Eukaryota</taxon>
        <taxon>Viridiplantae</taxon>
        <taxon>Streptophyta</taxon>
        <taxon>Embryophyta</taxon>
        <taxon>Tracheophyta</taxon>
        <taxon>Spermatophyta</taxon>
        <taxon>Magnoliopsida</taxon>
        <taxon>eudicotyledons</taxon>
        <taxon>Gunneridae</taxon>
        <taxon>Pentapetalae</taxon>
        <taxon>rosids</taxon>
        <taxon>malvids</taxon>
        <taxon>Brassicales</taxon>
        <taxon>Brassicaceae</taxon>
        <taxon>Camelineae</taxon>
        <taxon>Arabidopsis</taxon>
    </lineage>
</organism>
<accession>A0A8T2BIK0</accession>
<comment type="caution">
    <text evidence="2">The sequence shown here is derived from an EMBL/GenBank/DDBJ whole genome shotgun (WGS) entry which is preliminary data.</text>
</comment>
<name>A0A8T2BIK0_9BRAS</name>
<feature type="region of interest" description="Disordered" evidence="1">
    <location>
        <begin position="104"/>
        <end position="129"/>
    </location>
</feature>
<protein>
    <submittedName>
        <fullName evidence="2">Uncharacterized protein</fullName>
    </submittedName>
</protein>
<evidence type="ECO:0000313" key="3">
    <source>
        <dbReference type="Proteomes" id="UP000694240"/>
    </source>
</evidence>